<name>A0AAX6DQV2_IRIPA</name>
<reference evidence="2" key="2">
    <citation type="submission" date="2023-04" db="EMBL/GenBank/DDBJ databases">
        <authorList>
            <person name="Bruccoleri R.E."/>
            <person name="Oakeley E.J."/>
            <person name="Faust A.-M."/>
            <person name="Dessus-Babus S."/>
            <person name="Altorfer M."/>
            <person name="Burckhardt D."/>
            <person name="Oertli M."/>
            <person name="Naumann U."/>
            <person name="Petersen F."/>
            <person name="Wong J."/>
        </authorList>
    </citation>
    <scope>NUCLEOTIDE SEQUENCE</scope>
    <source>
        <strain evidence="2">GSM-AAB239-AS_SAM_17_03QT</strain>
        <tissue evidence="2">Leaf</tissue>
    </source>
</reference>
<dbReference type="Proteomes" id="UP001140949">
    <property type="component" value="Unassembled WGS sequence"/>
</dbReference>
<feature type="region of interest" description="Disordered" evidence="1">
    <location>
        <begin position="67"/>
        <end position="87"/>
    </location>
</feature>
<evidence type="ECO:0000313" key="2">
    <source>
        <dbReference type="EMBL" id="KAJ6794197.1"/>
    </source>
</evidence>
<proteinExistence type="predicted"/>
<comment type="caution">
    <text evidence="2">The sequence shown here is derived from an EMBL/GenBank/DDBJ whole genome shotgun (WGS) entry which is preliminary data.</text>
</comment>
<organism evidence="2 3">
    <name type="scientific">Iris pallida</name>
    <name type="common">Sweet iris</name>
    <dbReference type="NCBI Taxonomy" id="29817"/>
    <lineage>
        <taxon>Eukaryota</taxon>
        <taxon>Viridiplantae</taxon>
        <taxon>Streptophyta</taxon>
        <taxon>Embryophyta</taxon>
        <taxon>Tracheophyta</taxon>
        <taxon>Spermatophyta</taxon>
        <taxon>Magnoliopsida</taxon>
        <taxon>Liliopsida</taxon>
        <taxon>Asparagales</taxon>
        <taxon>Iridaceae</taxon>
        <taxon>Iridoideae</taxon>
        <taxon>Irideae</taxon>
        <taxon>Iris</taxon>
    </lineage>
</organism>
<sequence>MIFLPTFTLVTYLLEEEEVTGTGAEGGIKWRSVAACNSLSFSLVSGHLLPLPPRFFTHTGTSIDDLQQQDQMSQRTKDCSKCNRGAV</sequence>
<evidence type="ECO:0000256" key="1">
    <source>
        <dbReference type="SAM" id="MobiDB-lite"/>
    </source>
</evidence>
<accession>A0AAX6DQV2</accession>
<keyword evidence="3" id="KW-1185">Reference proteome</keyword>
<dbReference type="AlphaFoldDB" id="A0AAX6DQV2"/>
<evidence type="ECO:0000313" key="3">
    <source>
        <dbReference type="Proteomes" id="UP001140949"/>
    </source>
</evidence>
<reference evidence="2" key="1">
    <citation type="journal article" date="2023" name="GigaByte">
        <title>Genome assembly of the bearded iris, Iris pallida Lam.</title>
        <authorList>
            <person name="Bruccoleri R.E."/>
            <person name="Oakeley E.J."/>
            <person name="Faust A.M.E."/>
            <person name="Altorfer M."/>
            <person name="Dessus-Babus S."/>
            <person name="Burckhardt D."/>
            <person name="Oertli M."/>
            <person name="Naumann U."/>
            <person name="Petersen F."/>
            <person name="Wong J."/>
        </authorList>
    </citation>
    <scope>NUCLEOTIDE SEQUENCE</scope>
    <source>
        <strain evidence="2">GSM-AAB239-AS_SAM_17_03QT</strain>
    </source>
</reference>
<gene>
    <name evidence="2" type="ORF">M6B38_231315</name>
</gene>
<protein>
    <submittedName>
        <fullName evidence="2">Uncharacterized protein</fullName>
    </submittedName>
</protein>
<dbReference type="EMBL" id="JANAVB010042420">
    <property type="protein sequence ID" value="KAJ6794197.1"/>
    <property type="molecule type" value="Genomic_DNA"/>
</dbReference>